<name>A0A4D4JBB4_9PSEU</name>
<evidence type="ECO:0000313" key="2">
    <source>
        <dbReference type="EMBL" id="GDY34105.1"/>
    </source>
</evidence>
<comment type="caution">
    <text evidence="2">The sequence shown here is derived from an EMBL/GenBank/DDBJ whole genome shotgun (WGS) entry which is preliminary data.</text>
</comment>
<sequence>MSNDAAGFASATDRSVASPTGLSTLGFDPARFQTKPPACYRASWQLPGPDSHRQATTSFRPSHDRWTITS</sequence>
<keyword evidence="3" id="KW-1185">Reference proteome</keyword>
<proteinExistence type="predicted"/>
<dbReference type="AlphaFoldDB" id="A0A4D4JBB4"/>
<feature type="compositionally biased region" description="Polar residues" evidence="1">
    <location>
        <begin position="12"/>
        <end position="23"/>
    </location>
</feature>
<protein>
    <submittedName>
        <fullName evidence="2">Uncharacterized protein</fullName>
    </submittedName>
</protein>
<dbReference type="Proteomes" id="UP000298860">
    <property type="component" value="Unassembled WGS sequence"/>
</dbReference>
<accession>A0A4D4JBB4</accession>
<evidence type="ECO:0000313" key="3">
    <source>
        <dbReference type="Proteomes" id="UP000298860"/>
    </source>
</evidence>
<evidence type="ECO:0000256" key="1">
    <source>
        <dbReference type="SAM" id="MobiDB-lite"/>
    </source>
</evidence>
<feature type="region of interest" description="Disordered" evidence="1">
    <location>
        <begin position="41"/>
        <end position="70"/>
    </location>
</feature>
<feature type="region of interest" description="Disordered" evidence="1">
    <location>
        <begin position="1"/>
        <end position="29"/>
    </location>
</feature>
<gene>
    <name evidence="2" type="ORF">GTS_57380</name>
</gene>
<dbReference type="EMBL" id="BJFL01000129">
    <property type="protein sequence ID" value="GDY34105.1"/>
    <property type="molecule type" value="Genomic_DNA"/>
</dbReference>
<reference evidence="3" key="1">
    <citation type="submission" date="2019-04" db="EMBL/GenBank/DDBJ databases">
        <title>Draft genome sequence of Pseudonocardiaceae bacterium SL3-2-4.</title>
        <authorList>
            <person name="Ningsih F."/>
            <person name="Yokota A."/>
            <person name="Sakai Y."/>
            <person name="Nanatani K."/>
            <person name="Yabe S."/>
            <person name="Oetari A."/>
            <person name="Sjamsuridzal W."/>
        </authorList>
    </citation>
    <scope>NUCLEOTIDE SEQUENCE [LARGE SCALE GENOMIC DNA]</scope>
    <source>
        <strain evidence="3">SL3-2-4</strain>
    </source>
</reference>
<organism evidence="2 3">
    <name type="scientific">Gandjariella thermophila</name>
    <dbReference type="NCBI Taxonomy" id="1931992"/>
    <lineage>
        <taxon>Bacteria</taxon>
        <taxon>Bacillati</taxon>
        <taxon>Actinomycetota</taxon>
        <taxon>Actinomycetes</taxon>
        <taxon>Pseudonocardiales</taxon>
        <taxon>Pseudonocardiaceae</taxon>
        <taxon>Gandjariella</taxon>
    </lineage>
</organism>
<feature type="compositionally biased region" description="Basic and acidic residues" evidence="1">
    <location>
        <begin position="61"/>
        <end position="70"/>
    </location>
</feature>